<evidence type="ECO:0000256" key="1">
    <source>
        <dbReference type="SAM" id="MobiDB-lite"/>
    </source>
</evidence>
<dbReference type="EMBL" id="CP007493">
    <property type="protein sequence ID" value="AJB42073.1"/>
    <property type="molecule type" value="Genomic_DNA"/>
</dbReference>
<dbReference type="AlphaFoldDB" id="A0A3G1A782"/>
<sequence>MQACPRRRGPLWSSAYSPGQAKRGKLSKREEIKRGHKGRCPRARAKLIHFLVFEEGFKGLFMEKFKARM</sequence>
<evidence type="ECO:0000313" key="2">
    <source>
        <dbReference type="EMBL" id="AJB42073.1"/>
    </source>
</evidence>
<protein>
    <submittedName>
        <fullName evidence="2">Uncharacterized protein</fullName>
    </submittedName>
</protein>
<reference evidence="3" key="1">
    <citation type="book" date="2010" name="EXTREMOPHILES" publisher="0:0-0">
        <title>Complete genome sequences of ten hyperthermophilic archaea reveal their metabolic capabilities and possible ecological roles.</title>
        <editorList>
            <person name="?"/>
        </editorList>
        <authorList>
            <person name="Ravin N.V."/>
            <person name="Mardanov A.V."/>
            <person name="Bonch-Osmolovskaya E.A."/>
            <person name="Skryabin K.G."/>
        </authorList>
    </citation>
    <scope>NUCLEOTIDE SEQUENCE [LARGE SCALE GENOMIC DNA]</scope>
    <source>
        <strain evidence="3">1505</strain>
    </source>
</reference>
<organism evidence="2 3">
    <name type="scientific">Thermofilum adornatum 1505</name>
    <dbReference type="NCBI Taxonomy" id="697581"/>
    <lineage>
        <taxon>Archaea</taxon>
        <taxon>Thermoproteota</taxon>
        <taxon>Thermoprotei</taxon>
        <taxon>Thermofilales</taxon>
        <taxon>Thermofilaceae</taxon>
        <taxon>Thermofilum</taxon>
    </lineage>
</organism>
<gene>
    <name evidence="2" type="ORF">TCARB_1025</name>
</gene>
<feature type="region of interest" description="Disordered" evidence="1">
    <location>
        <begin position="1"/>
        <end position="38"/>
    </location>
</feature>
<accession>A0A3G1A782</accession>
<name>A0A3G1A782_9CREN</name>
<evidence type="ECO:0000313" key="3">
    <source>
        <dbReference type="Proteomes" id="UP000266720"/>
    </source>
</evidence>
<dbReference type="Proteomes" id="UP000266720">
    <property type="component" value="Chromosome"/>
</dbReference>
<proteinExistence type="predicted"/>
<dbReference type="KEGG" id="tcb:TCARB_1025"/>